<dbReference type="SUPFAM" id="SSF55785">
    <property type="entry name" value="PYP-like sensor domain (PAS domain)"/>
    <property type="match status" value="1"/>
</dbReference>
<dbReference type="Gene3D" id="1.10.287.130">
    <property type="match status" value="1"/>
</dbReference>
<evidence type="ECO:0000256" key="5">
    <source>
        <dbReference type="ARBA" id="ARBA00022741"/>
    </source>
</evidence>
<dbReference type="InterPro" id="IPR003661">
    <property type="entry name" value="HisK_dim/P_dom"/>
</dbReference>
<dbReference type="SUPFAM" id="SSF47384">
    <property type="entry name" value="Homodimeric domain of signal transducing histidine kinase"/>
    <property type="match status" value="1"/>
</dbReference>
<name>A0ABR8PGT3_9BACL</name>
<feature type="domain" description="Histidine kinase" evidence="9">
    <location>
        <begin position="259"/>
        <end position="466"/>
    </location>
</feature>
<evidence type="ECO:0000256" key="1">
    <source>
        <dbReference type="ARBA" id="ARBA00000085"/>
    </source>
</evidence>
<accession>A0ABR8PGT3</accession>
<keyword evidence="5" id="KW-0547">Nucleotide-binding</keyword>
<dbReference type="InterPro" id="IPR036097">
    <property type="entry name" value="HisK_dim/P_sf"/>
</dbReference>
<keyword evidence="3" id="KW-0597">Phosphoprotein</keyword>
<gene>
    <name evidence="11" type="ORF">H9659_02965</name>
</gene>
<evidence type="ECO:0000256" key="6">
    <source>
        <dbReference type="ARBA" id="ARBA00022777"/>
    </source>
</evidence>
<evidence type="ECO:0000259" key="10">
    <source>
        <dbReference type="PROSITE" id="PS50112"/>
    </source>
</evidence>
<keyword evidence="12" id="KW-1185">Reference proteome</keyword>
<dbReference type="Gene3D" id="3.30.450.20">
    <property type="entry name" value="PAS domain"/>
    <property type="match status" value="1"/>
</dbReference>
<dbReference type="Pfam" id="PF13426">
    <property type="entry name" value="PAS_9"/>
    <property type="match status" value="1"/>
</dbReference>
<dbReference type="Pfam" id="PF02518">
    <property type="entry name" value="HATPase_c"/>
    <property type="match status" value="1"/>
</dbReference>
<dbReference type="InterPro" id="IPR036890">
    <property type="entry name" value="HATPase_C_sf"/>
</dbReference>
<comment type="caution">
    <text evidence="11">The sequence shown here is derived from an EMBL/GenBank/DDBJ whole genome shotgun (WGS) entry which is preliminary data.</text>
</comment>
<evidence type="ECO:0000256" key="3">
    <source>
        <dbReference type="ARBA" id="ARBA00022553"/>
    </source>
</evidence>
<dbReference type="EMBL" id="JACSQY010000001">
    <property type="protein sequence ID" value="MBD7907299.1"/>
    <property type="molecule type" value="Genomic_DNA"/>
</dbReference>
<dbReference type="CDD" id="cd00082">
    <property type="entry name" value="HisKA"/>
    <property type="match status" value="1"/>
</dbReference>
<keyword evidence="6" id="KW-0418">Kinase</keyword>
<keyword evidence="4" id="KW-0808">Transferase</keyword>
<dbReference type="PROSITE" id="PS50112">
    <property type="entry name" value="PAS"/>
    <property type="match status" value="1"/>
</dbReference>
<dbReference type="PANTHER" id="PTHR43065:SF46">
    <property type="entry name" value="C4-DICARBOXYLATE TRANSPORT SENSOR PROTEIN DCTB"/>
    <property type="match status" value="1"/>
</dbReference>
<dbReference type="PANTHER" id="PTHR43065">
    <property type="entry name" value="SENSOR HISTIDINE KINASE"/>
    <property type="match status" value="1"/>
</dbReference>
<keyword evidence="8" id="KW-0902">Two-component regulatory system</keyword>
<dbReference type="PROSITE" id="PS50109">
    <property type="entry name" value="HIS_KIN"/>
    <property type="match status" value="1"/>
</dbReference>
<dbReference type="PRINTS" id="PR00344">
    <property type="entry name" value="BCTRLSENSOR"/>
</dbReference>
<dbReference type="CDD" id="cd00130">
    <property type="entry name" value="PAS"/>
    <property type="match status" value="1"/>
</dbReference>
<dbReference type="EC" id="2.7.13.3" evidence="2"/>
<evidence type="ECO:0000256" key="7">
    <source>
        <dbReference type="ARBA" id="ARBA00022840"/>
    </source>
</evidence>
<evidence type="ECO:0000256" key="2">
    <source>
        <dbReference type="ARBA" id="ARBA00012438"/>
    </source>
</evidence>
<dbReference type="InterPro" id="IPR000014">
    <property type="entry name" value="PAS"/>
</dbReference>
<dbReference type="Gene3D" id="3.30.565.10">
    <property type="entry name" value="Histidine kinase-like ATPase, C-terminal domain"/>
    <property type="match status" value="1"/>
</dbReference>
<feature type="domain" description="PAS" evidence="10">
    <location>
        <begin position="135"/>
        <end position="165"/>
    </location>
</feature>
<evidence type="ECO:0000256" key="8">
    <source>
        <dbReference type="ARBA" id="ARBA00023012"/>
    </source>
</evidence>
<dbReference type="InterPro" id="IPR005467">
    <property type="entry name" value="His_kinase_dom"/>
</dbReference>
<dbReference type="SUPFAM" id="SSF55874">
    <property type="entry name" value="ATPase domain of HSP90 chaperone/DNA topoisomerase II/histidine kinase"/>
    <property type="match status" value="1"/>
</dbReference>
<comment type="catalytic activity">
    <reaction evidence="1">
        <text>ATP + protein L-histidine = ADP + protein N-phospho-L-histidine.</text>
        <dbReference type="EC" id="2.7.13.3"/>
    </reaction>
</comment>
<dbReference type="InterPro" id="IPR004358">
    <property type="entry name" value="Sig_transdc_His_kin-like_C"/>
</dbReference>
<dbReference type="SMART" id="SM00388">
    <property type="entry name" value="HisKA"/>
    <property type="match status" value="1"/>
</dbReference>
<dbReference type="Proteomes" id="UP000659496">
    <property type="component" value="Unassembled WGS sequence"/>
</dbReference>
<keyword evidence="7" id="KW-0067">ATP-binding</keyword>
<protein>
    <recommendedName>
        <fullName evidence="2">histidine kinase</fullName>
        <ecNumber evidence="2">2.7.13.3</ecNumber>
    </recommendedName>
</protein>
<evidence type="ECO:0000256" key="4">
    <source>
        <dbReference type="ARBA" id="ARBA00022679"/>
    </source>
</evidence>
<organism evidence="11 12">
    <name type="scientific">Sporosarcina gallistercoris</name>
    <dbReference type="NCBI Taxonomy" id="2762245"/>
    <lineage>
        <taxon>Bacteria</taxon>
        <taxon>Bacillati</taxon>
        <taxon>Bacillota</taxon>
        <taxon>Bacilli</taxon>
        <taxon>Bacillales</taxon>
        <taxon>Caryophanaceae</taxon>
        <taxon>Sporosarcina</taxon>
    </lineage>
</organism>
<evidence type="ECO:0000259" key="9">
    <source>
        <dbReference type="PROSITE" id="PS50109"/>
    </source>
</evidence>
<dbReference type="SMART" id="SM00387">
    <property type="entry name" value="HATPase_c"/>
    <property type="match status" value="1"/>
</dbReference>
<evidence type="ECO:0000313" key="11">
    <source>
        <dbReference type="EMBL" id="MBD7907299.1"/>
    </source>
</evidence>
<dbReference type="InterPro" id="IPR035965">
    <property type="entry name" value="PAS-like_dom_sf"/>
</dbReference>
<evidence type="ECO:0000313" key="12">
    <source>
        <dbReference type="Proteomes" id="UP000659496"/>
    </source>
</evidence>
<dbReference type="RefSeq" id="WP_191688446.1">
    <property type="nucleotide sequence ID" value="NZ_JACSQY010000001.1"/>
</dbReference>
<proteinExistence type="predicted"/>
<reference evidence="11 12" key="1">
    <citation type="submission" date="2020-08" db="EMBL/GenBank/DDBJ databases">
        <title>A Genomic Blueprint of the Chicken Gut Microbiome.</title>
        <authorList>
            <person name="Gilroy R."/>
            <person name="Ravi A."/>
            <person name="Getino M."/>
            <person name="Pursley I."/>
            <person name="Horton D.L."/>
            <person name="Alikhan N.-F."/>
            <person name="Baker D."/>
            <person name="Gharbi K."/>
            <person name="Hall N."/>
            <person name="Watson M."/>
            <person name="Adriaenssens E.M."/>
            <person name="Foster-Nyarko E."/>
            <person name="Jarju S."/>
            <person name="Secka A."/>
            <person name="Antonio M."/>
            <person name="Oren A."/>
            <person name="Chaudhuri R."/>
            <person name="La Ragione R.M."/>
            <person name="Hildebrand F."/>
            <person name="Pallen M.J."/>
        </authorList>
    </citation>
    <scope>NUCLEOTIDE SEQUENCE [LARGE SCALE GENOMIC DNA]</scope>
    <source>
        <strain evidence="11 12">Sa3CUA8</strain>
    </source>
</reference>
<sequence>MLEQLENVKACNSHFVTDNSRPCILVNMDGVIAEANSLFFKKFSLGKNDNFLSLLKRNGLRSWNDFKKGCTETKVGMFDDLLMISEGKIECLCKVHAFYSHETKQAVLTFVMPAVCTDLPLSAYVNCFTHASKLMMIVNDEGYIIDVNDRVDELFNLTRSAVIGKHIQSLYRKFNTQKSNAEAQYEAHLNTLKTYGDIKITERFENEPNTIQFLEICATYTSENGLYIIEIRDCTETEMLRRKLDHSGSLSTVGQMAASIAHEIRNPMTTLKGFVQLMEVTATGDTAKYLSVVDDELQRMEAILNEMLMLSRPSEEKISEFSLGVLITKVLEIMKPKAMFESIQIDWHDASFCDSMIYSNADKIKQVLLNIFKNAFEAMEPGGVLTLKLEKAGEKSFTLSVKDTGKGMSPLQIKNVFMPFFTSKPEGTGLGLPFVLKTMEDLGGEVAVSSEWGIGTTFTLAFPQHYLENSTTIERYSAN</sequence>
<dbReference type="Pfam" id="PF00512">
    <property type="entry name" value="HisKA"/>
    <property type="match status" value="1"/>
</dbReference>
<dbReference type="InterPro" id="IPR003594">
    <property type="entry name" value="HATPase_dom"/>
</dbReference>